<dbReference type="Gene3D" id="1.50.10.10">
    <property type="match status" value="1"/>
</dbReference>
<comment type="similarity">
    <text evidence="1">Belongs to the glycosyl hydrolase 8 (cellulase D) family.</text>
</comment>
<dbReference type="Pfam" id="PF01270">
    <property type="entry name" value="Glyco_hydro_8"/>
    <property type="match status" value="1"/>
</dbReference>
<dbReference type="EMBL" id="SNRY01000372">
    <property type="protein sequence ID" value="KAA6341681.1"/>
    <property type="molecule type" value="Genomic_DNA"/>
</dbReference>
<organism evidence="4">
    <name type="scientific">termite gut metagenome</name>
    <dbReference type="NCBI Taxonomy" id="433724"/>
    <lineage>
        <taxon>unclassified sequences</taxon>
        <taxon>metagenomes</taxon>
        <taxon>organismal metagenomes</taxon>
    </lineage>
</organism>
<evidence type="ECO:0000256" key="1">
    <source>
        <dbReference type="ARBA" id="ARBA00009209"/>
    </source>
</evidence>
<dbReference type="SUPFAM" id="SSF48208">
    <property type="entry name" value="Six-hairpin glycosidases"/>
    <property type="match status" value="1"/>
</dbReference>
<evidence type="ECO:0000256" key="2">
    <source>
        <dbReference type="ARBA" id="ARBA00022801"/>
    </source>
</evidence>
<evidence type="ECO:0000313" key="4">
    <source>
        <dbReference type="EMBL" id="KAA6341681.1"/>
    </source>
</evidence>
<keyword evidence="3 4" id="KW-0326">Glycosidase</keyword>
<dbReference type="GO" id="GO:0045493">
    <property type="term" value="P:xylan catabolic process"/>
    <property type="evidence" value="ECO:0007669"/>
    <property type="project" value="UniProtKB-KW"/>
</dbReference>
<dbReference type="InterPro" id="IPR002037">
    <property type="entry name" value="Glyco_hydro_8"/>
</dbReference>
<sequence>MKLYLTSIILSVMCCLTSCQSGSKELKPWKTGAFDSKQYRNLFAEVGYTQTDIETKVNDLFYNLFEGLDKIYFEVGDLMGYISDIKNKDVRTEGMSYGMMIAAQFDRKDIFDRLWRWSVTYMQHHEGSLEGYFAWSCKTDGTRNAQGPASDGEFYYITSLIFASNLWGNDKGINYLKEAQYILDCAMSKDGREGVTNFINMEYKLITFVPDVYGGAFTDPSYHVPAFYEVWTRWANDGRAELWRECAERSREYLHKTVHPQTGLNPDYSEYDGTPHKGWHIVGGEFRFDSWRTPMNIALDYSWTCADREWQHEYGHKIQNFLYSQGIDSFVDQYNIDGTQVADTLQAGEYKALRHSLGLVATSAAVSLTCSHPKSREFIERLWNAKHEPYADGYFDAYYDGLLRLFAFMHLSGKYRIIFPDASV</sequence>
<gene>
    <name evidence="4" type="ORF">EZS27_010524</name>
</gene>
<proteinExistence type="inferred from homology"/>
<dbReference type="GO" id="GO:0033951">
    <property type="term" value="F:oligosaccharide reducing-end xylanase activity"/>
    <property type="evidence" value="ECO:0007669"/>
    <property type="project" value="UniProtKB-EC"/>
</dbReference>
<keyword evidence="4" id="KW-0119">Carbohydrate metabolism</keyword>
<dbReference type="InterPro" id="IPR008928">
    <property type="entry name" value="6-hairpin_glycosidase_sf"/>
</dbReference>
<dbReference type="EC" id="3.2.1.156" evidence="4"/>
<reference evidence="4" key="1">
    <citation type="submission" date="2019-03" db="EMBL/GenBank/DDBJ databases">
        <title>Single cell metagenomics reveals metabolic interactions within the superorganism composed of flagellate Streblomastix strix and complex community of Bacteroidetes bacteria on its surface.</title>
        <authorList>
            <person name="Treitli S.C."/>
            <person name="Kolisko M."/>
            <person name="Husnik F."/>
            <person name="Keeling P."/>
            <person name="Hampl V."/>
        </authorList>
    </citation>
    <scope>NUCLEOTIDE SEQUENCE</scope>
    <source>
        <strain evidence="4">STM</strain>
    </source>
</reference>
<accession>A0A5J4S8V1</accession>
<keyword evidence="2 4" id="KW-0378">Hydrolase</keyword>
<name>A0A5J4S8V1_9ZZZZ</name>
<dbReference type="AlphaFoldDB" id="A0A5J4S8V1"/>
<keyword evidence="4" id="KW-0624">Polysaccharide degradation</keyword>
<protein>
    <submittedName>
        <fullName evidence="4">Reducing end xylose-releasing exo-oligoxylanase</fullName>
        <ecNumber evidence="4">3.2.1.156</ecNumber>
    </submittedName>
</protein>
<keyword evidence="4" id="KW-0858">Xylan degradation</keyword>
<evidence type="ECO:0000256" key="3">
    <source>
        <dbReference type="ARBA" id="ARBA00023295"/>
    </source>
</evidence>
<dbReference type="PRINTS" id="PR00735">
    <property type="entry name" value="GLHYDRLASE8"/>
</dbReference>
<dbReference type="InterPro" id="IPR012341">
    <property type="entry name" value="6hp_glycosidase-like_sf"/>
</dbReference>
<comment type="caution">
    <text evidence="4">The sequence shown here is derived from an EMBL/GenBank/DDBJ whole genome shotgun (WGS) entry which is preliminary data.</text>
</comment>